<comment type="caution">
    <text evidence="2">The sequence shown here is derived from an EMBL/GenBank/DDBJ whole genome shotgun (WGS) entry which is preliminary data.</text>
</comment>
<dbReference type="EMBL" id="VBRC01000001">
    <property type="protein sequence ID" value="TLK32225.1"/>
    <property type="molecule type" value="Genomic_DNA"/>
</dbReference>
<dbReference type="Proteomes" id="UP000308000">
    <property type="component" value="Unassembled WGS sequence"/>
</dbReference>
<sequence length="399" mass="44801">MTDLAQAFDLSRQYAAVLLGADRAYRERPVAGDRRLEAEGLVPVHWTGLEVEAIDLESARRALLEIADRASRLQDGHLRDWLTEQAFATRHLLGWVMGEVSDFEQVVAQCLRIPPAPPAAGRLRAHQQKLDLALVQAGFKPGMDGLEAYREADQVRGAELQASLQALLDEARGRVAQYLPQLALHDVPIQAQVVSDAPFSAYCDYPGRKVWINGDFQYTRSALKRLVAHEAYPGHDVHMAQRERLTRAGRMPIDGAIVLTNSASSVLFEGIAELGLELIRWRTSPFDEIERHYNRLQYLCSIEAAHSLNTGRATHREAAALLRAQLGQSDEWIEARLRFFTHRLRAPFIYTYWWGNELAHRFWAAVPASAQDAAVAHLYDCMHSPGTLFAHWALGGEDE</sequence>
<evidence type="ECO:0000313" key="4">
    <source>
        <dbReference type="Proteomes" id="UP000536909"/>
    </source>
</evidence>
<dbReference type="Proteomes" id="UP000536909">
    <property type="component" value="Unassembled WGS sequence"/>
</dbReference>
<proteinExistence type="predicted"/>
<evidence type="ECO:0000313" key="3">
    <source>
        <dbReference type="Proteomes" id="UP000308000"/>
    </source>
</evidence>
<organism evidence="2 3">
    <name type="scientific">Deinococcus metallilatus</name>
    <dbReference type="NCBI Taxonomy" id="1211322"/>
    <lineage>
        <taxon>Bacteria</taxon>
        <taxon>Thermotogati</taxon>
        <taxon>Deinococcota</taxon>
        <taxon>Deinococci</taxon>
        <taxon>Deinococcales</taxon>
        <taxon>Deinococcaceae</taxon>
        <taxon>Deinococcus</taxon>
    </lineage>
</organism>
<reference evidence="1 4" key="2">
    <citation type="submission" date="2020-08" db="EMBL/GenBank/DDBJ databases">
        <title>Genomic Encyclopedia of Type Strains, Phase IV (KMG-IV): sequencing the most valuable type-strain genomes for metagenomic binning, comparative biology and taxonomic classification.</title>
        <authorList>
            <person name="Goeker M."/>
        </authorList>
    </citation>
    <scope>NUCLEOTIDE SEQUENCE [LARGE SCALE GENOMIC DNA]</scope>
    <source>
        <strain evidence="1 4">DSM 105434</strain>
    </source>
</reference>
<gene>
    <name evidence="2" type="ORF">FCS05_01885</name>
    <name evidence="1" type="ORF">HNQ10_002555</name>
</gene>
<keyword evidence="4" id="KW-1185">Reference proteome</keyword>
<dbReference type="EMBL" id="JACHFV010000008">
    <property type="protein sequence ID" value="MBB5295716.1"/>
    <property type="molecule type" value="Genomic_DNA"/>
</dbReference>
<dbReference type="RefSeq" id="WP_138223652.1">
    <property type="nucleotide sequence ID" value="NZ_BSUI01000005.1"/>
</dbReference>
<evidence type="ECO:0000313" key="1">
    <source>
        <dbReference type="EMBL" id="MBB5295716.1"/>
    </source>
</evidence>
<name>A0AAJ5F7K0_9DEIO</name>
<reference evidence="2 3" key="1">
    <citation type="submission" date="2019-04" db="EMBL/GenBank/DDBJ databases">
        <title>Deinococcus metalilatus MA1002 mutant No.5.</title>
        <authorList>
            <person name="Park W."/>
            <person name="Park C."/>
        </authorList>
    </citation>
    <scope>NUCLEOTIDE SEQUENCE [LARGE SCALE GENOMIC DNA]</scope>
    <source>
        <strain evidence="2 3">MA1002-m5</strain>
    </source>
</reference>
<protein>
    <recommendedName>
        <fullName evidence="5">DUF885 domain-containing protein</fullName>
    </recommendedName>
</protein>
<dbReference type="AlphaFoldDB" id="A0AAJ5F7K0"/>
<accession>A0AAJ5F7K0</accession>
<evidence type="ECO:0008006" key="5">
    <source>
        <dbReference type="Google" id="ProtNLM"/>
    </source>
</evidence>
<evidence type="ECO:0000313" key="2">
    <source>
        <dbReference type="EMBL" id="TLK32225.1"/>
    </source>
</evidence>